<dbReference type="InterPro" id="IPR034003">
    <property type="entry name" value="ABCG_PDR_2"/>
</dbReference>
<dbReference type="GO" id="GO:0140359">
    <property type="term" value="F:ABC-type transporter activity"/>
    <property type="evidence" value="ECO:0007669"/>
    <property type="project" value="InterPro"/>
</dbReference>
<dbReference type="PANTHER" id="PTHR19241">
    <property type="entry name" value="ATP-BINDING CASSETTE TRANSPORTER"/>
    <property type="match status" value="1"/>
</dbReference>
<dbReference type="GO" id="GO:0016887">
    <property type="term" value="F:ATP hydrolysis activity"/>
    <property type="evidence" value="ECO:0007669"/>
    <property type="project" value="InterPro"/>
</dbReference>
<accession>A0A0G4KKE2</accession>
<dbReference type="InterPro" id="IPR034001">
    <property type="entry name" value="ABCG_PDR_1"/>
</dbReference>
<dbReference type="Gene3D" id="3.40.50.300">
    <property type="entry name" value="P-loop containing nucleotide triphosphate hydrolases"/>
    <property type="match status" value="2"/>
</dbReference>
<feature type="transmembrane region" description="Helical" evidence="10">
    <location>
        <begin position="480"/>
        <end position="505"/>
    </location>
</feature>
<sequence>MLLVLGRPGSGCTSLLKVISNSREEFHAVNGDVRYGDIDAKHAMRFRQHMVMNTEDDLHFPTLKVAETIDFAASTKATKGKFKTPEMATTSIEKGFESTLETLGIAHTSDTVVGNEFIRGVSGGERKRVSIAEVMETGAPLQCWDNSTRGLDASNALDFVKALRRAANDQQKSIVATLYQAGNSIYAQFDKVIVLAEGRQIYYGSTRDARKYFEDMGFLSQPGANTADFLTSVVVETERLIRSGFKDSVPRSAPEFETRYRNSAMYRQMMEDMDLVSKDSLSEEIRTLNSVYSLEKTRTIEALSRQSSPYHVSFLRQVRACTKRQFQIIWGDRWSNCLQIASSFCFALVTGSLFYKLSGTSDSIFMKPGALFYPILLFAMNKLSETTVSFTGRPIIARHKRLAFHRPAAHAVACVITDIPLVVALFTPFHIIFYFMVGLQHDAGKFFTNWLIYVLATLCFTSLFRMIGTCCRHFGFASQISGWVIMAMMVYGGYLIPVASIHPWFRWIWYINPAAYAFNAVLASEMGTMTLACVEPQYVPFGGTYKESAYRSCTVAGSAPAVQLIDGESFLQVQYRAMVSEIWRNVGILVAFWILFALSTALASELNIHRDTGSSILFHRRNQRREMTRLQDSENAAECQPATSDSETENKSSHLVQTVFTFKDISYYVRHQGHEKQLLKEVSGFVKPGQLVALMGSSGAGKTTLMDVLAQRKDGGRIEGSIMVNGKPQGISFQRTTGYCEQNDVHEPTATVLESLLFSARLRQSYGTQDSDKVQHVHHIMDLLELTSLKHAIVGNPGSGLSIEQRKRLTLATELVAKPSLLFLDEPTSGLDGQSAYQICRFMRRLAASGQTIICTIHQPSAALFEAFDVLLLLAKGGKTTYFGPTGKNSDIVLDYFSRNGAPCELDANPAEHIVDVVQGRFGTETDWSQTWLDSQERKSAMHELEQLNRPGNLHISGIRTSDEENNDDILDFAAPLFYQVRLVTKRQMVALWRNPDYVWNKIGLHVSNSLFGGFTYWMIGDGLFDLQLRLMAVFNFVFVAPGCINQLQPLFLRNRDIFETREKKSKTYHWFAFIMAQLISEIPLLILCGTLYFACWYFTAGFPVKASISGQVYLEMILYEFLYTSIAQAIAAYSPNEYFAALANPLIVGTALINFCGVVVPYARIQAFWRYWLYYLDPFTYLMGALLQPVIWDVEVECKASELTHIDLPQNTTCGEYMDDFLATNAGYVTDITNQTSCAYCPYSTGADYLRTMNINEKYYGWRDVGITALFCISSNEQEDVPDEKKFDQLDGGEDEFYENQMDYWYWIDDAQCSGPRHTADLPNTKFTATESGLYVNLKRNGGGSLFTELAWEPPDRLVDALPPNLVTLTLYDYAKRNNSAVDAHVVELLDTKSGKLPNLEAIYGFDKKVPGKDWEITSQEDDEDGGHGEDDEAHEADRD</sequence>
<dbReference type="GO" id="GO:0016020">
    <property type="term" value="C:membrane"/>
    <property type="evidence" value="ECO:0007669"/>
    <property type="project" value="UniProtKB-SubCell"/>
</dbReference>
<keyword evidence="8 10" id="KW-0472">Membrane</keyword>
<dbReference type="InterPro" id="IPR017871">
    <property type="entry name" value="ABC_transporter-like_CS"/>
</dbReference>
<evidence type="ECO:0000256" key="10">
    <source>
        <dbReference type="SAM" id="Phobius"/>
    </source>
</evidence>
<protein>
    <recommendedName>
        <fullName evidence="11">ABC transporter domain-containing protein</fullName>
    </recommendedName>
</protein>
<feature type="domain" description="ABC transporter" evidence="11">
    <location>
        <begin position="660"/>
        <end position="901"/>
    </location>
</feature>
<dbReference type="Pfam" id="PF01061">
    <property type="entry name" value="ABC2_membrane"/>
    <property type="match status" value="2"/>
</dbReference>
<dbReference type="GO" id="GO:0005524">
    <property type="term" value="F:ATP binding"/>
    <property type="evidence" value="ECO:0007669"/>
    <property type="project" value="UniProtKB-KW"/>
</dbReference>
<dbReference type="Pfam" id="PF06422">
    <property type="entry name" value="PDR_CDR"/>
    <property type="match status" value="1"/>
</dbReference>
<feature type="transmembrane region" description="Helical" evidence="10">
    <location>
        <begin position="1173"/>
        <end position="1193"/>
    </location>
</feature>
<keyword evidence="5" id="KW-0547">Nucleotide-binding</keyword>
<keyword evidence="4 10" id="KW-0812">Transmembrane</keyword>
<dbReference type="CDD" id="cd03232">
    <property type="entry name" value="ABCG_PDR_domain2"/>
    <property type="match status" value="1"/>
</dbReference>
<dbReference type="InterPro" id="IPR013525">
    <property type="entry name" value="ABC2_TM"/>
</dbReference>
<dbReference type="PROSITE" id="PS00211">
    <property type="entry name" value="ABC_TRANSPORTER_1"/>
    <property type="match status" value="1"/>
</dbReference>
<comment type="similarity">
    <text evidence="2">Belongs to the ABC transporter superfamily. ABCG family. PDR (TC 3.A.1.205) subfamily.</text>
</comment>
<dbReference type="Pfam" id="PF19055">
    <property type="entry name" value="ABC2_membrane_7"/>
    <property type="match status" value="1"/>
</dbReference>
<evidence type="ECO:0000256" key="7">
    <source>
        <dbReference type="ARBA" id="ARBA00022989"/>
    </source>
</evidence>
<evidence type="ECO:0000256" key="5">
    <source>
        <dbReference type="ARBA" id="ARBA00022741"/>
    </source>
</evidence>
<dbReference type="InterPro" id="IPR043926">
    <property type="entry name" value="ABCG_dom"/>
</dbReference>
<evidence type="ECO:0000256" key="3">
    <source>
        <dbReference type="ARBA" id="ARBA00022448"/>
    </source>
</evidence>
<dbReference type="InterPro" id="IPR003593">
    <property type="entry name" value="AAA+_ATPase"/>
</dbReference>
<dbReference type="InterPro" id="IPR010929">
    <property type="entry name" value="PDR_CDR_ABC"/>
</dbReference>
<feature type="transmembrane region" description="Helical" evidence="10">
    <location>
        <begin position="447"/>
        <end position="468"/>
    </location>
</feature>
<evidence type="ECO:0000256" key="1">
    <source>
        <dbReference type="ARBA" id="ARBA00004141"/>
    </source>
</evidence>
<evidence type="ECO:0000259" key="11">
    <source>
        <dbReference type="PROSITE" id="PS50893"/>
    </source>
</evidence>
<dbReference type="Proteomes" id="UP000044602">
    <property type="component" value="Unassembled WGS sequence"/>
</dbReference>
<proteinExistence type="inferred from homology"/>
<evidence type="ECO:0000313" key="12">
    <source>
        <dbReference type="EMBL" id="CRK04377.1"/>
    </source>
</evidence>
<evidence type="ECO:0000256" key="4">
    <source>
        <dbReference type="ARBA" id="ARBA00022692"/>
    </source>
</evidence>
<feature type="transmembrane region" description="Helical" evidence="10">
    <location>
        <begin position="1140"/>
        <end position="1161"/>
    </location>
</feature>
<feature type="transmembrane region" description="Helical" evidence="10">
    <location>
        <begin position="1068"/>
        <end position="1101"/>
    </location>
</feature>
<keyword evidence="6" id="KW-0067">ATP-binding</keyword>
<evidence type="ECO:0000256" key="8">
    <source>
        <dbReference type="ARBA" id="ARBA00023136"/>
    </source>
</evidence>
<feature type="region of interest" description="Disordered" evidence="9">
    <location>
        <begin position="1415"/>
        <end position="1441"/>
    </location>
</feature>
<dbReference type="EMBL" id="CVQH01001669">
    <property type="protein sequence ID" value="CRK04377.1"/>
    <property type="molecule type" value="Genomic_DNA"/>
</dbReference>
<evidence type="ECO:0000256" key="9">
    <source>
        <dbReference type="SAM" id="MobiDB-lite"/>
    </source>
</evidence>
<keyword evidence="7 10" id="KW-1133">Transmembrane helix</keyword>
<dbReference type="Pfam" id="PF00005">
    <property type="entry name" value="ABC_tran"/>
    <property type="match status" value="2"/>
</dbReference>
<reference evidence="12 13" key="1">
    <citation type="submission" date="2015-05" db="EMBL/GenBank/DDBJ databases">
        <authorList>
            <person name="Wang D.B."/>
            <person name="Wang M."/>
        </authorList>
    </citation>
    <scope>NUCLEOTIDE SEQUENCE [LARGE SCALE GENOMIC DNA]</scope>
    <source>
        <strain evidence="12">VL1</strain>
    </source>
</reference>
<feature type="region of interest" description="Disordered" evidence="9">
    <location>
        <begin position="628"/>
        <end position="651"/>
    </location>
</feature>
<evidence type="ECO:0000313" key="13">
    <source>
        <dbReference type="Proteomes" id="UP000044602"/>
    </source>
</evidence>
<comment type="subcellular location">
    <subcellularLocation>
        <location evidence="1">Membrane</location>
        <topology evidence="1">Multi-pass membrane protein</topology>
    </subcellularLocation>
</comment>
<dbReference type="InterPro" id="IPR027417">
    <property type="entry name" value="P-loop_NTPase"/>
</dbReference>
<name>A0A0G4KKE2_VERLO</name>
<evidence type="ECO:0000256" key="6">
    <source>
        <dbReference type="ARBA" id="ARBA00022840"/>
    </source>
</evidence>
<keyword evidence="3" id="KW-0813">Transport</keyword>
<gene>
    <name evidence="12" type="ORF">BN1708_009661</name>
</gene>
<dbReference type="InterPro" id="IPR003439">
    <property type="entry name" value="ABC_transporter-like_ATP-bd"/>
</dbReference>
<evidence type="ECO:0000256" key="2">
    <source>
        <dbReference type="ARBA" id="ARBA00006012"/>
    </source>
</evidence>
<feature type="transmembrane region" description="Helical" evidence="10">
    <location>
        <begin position="582"/>
        <end position="603"/>
    </location>
</feature>
<dbReference type="SUPFAM" id="SSF52540">
    <property type="entry name" value="P-loop containing nucleoside triphosphate hydrolases"/>
    <property type="match status" value="2"/>
</dbReference>
<dbReference type="STRING" id="100787.A0A0G4KKE2"/>
<keyword evidence="13" id="KW-1185">Reference proteome</keyword>
<dbReference type="FunFam" id="3.40.50.300:FF:000054">
    <property type="entry name" value="ABC multidrug transporter atrF"/>
    <property type="match status" value="1"/>
</dbReference>
<dbReference type="SMART" id="SM00382">
    <property type="entry name" value="AAA"/>
    <property type="match status" value="1"/>
</dbReference>
<feature type="compositionally biased region" description="Acidic residues" evidence="9">
    <location>
        <begin position="1420"/>
        <end position="1441"/>
    </location>
</feature>
<dbReference type="PROSITE" id="PS50893">
    <property type="entry name" value="ABC_TRANSPORTER_2"/>
    <property type="match status" value="1"/>
</dbReference>
<feature type="transmembrane region" description="Helical" evidence="10">
    <location>
        <begin position="1029"/>
        <end position="1048"/>
    </location>
</feature>
<dbReference type="CDD" id="cd03233">
    <property type="entry name" value="ABCG_PDR_domain1"/>
    <property type="match status" value="1"/>
</dbReference>
<organism evidence="12 13">
    <name type="scientific">Verticillium longisporum</name>
    <name type="common">Verticillium dahliae var. longisporum</name>
    <dbReference type="NCBI Taxonomy" id="100787"/>
    <lineage>
        <taxon>Eukaryota</taxon>
        <taxon>Fungi</taxon>
        <taxon>Dikarya</taxon>
        <taxon>Ascomycota</taxon>
        <taxon>Pezizomycotina</taxon>
        <taxon>Sordariomycetes</taxon>
        <taxon>Hypocreomycetidae</taxon>
        <taxon>Glomerellales</taxon>
        <taxon>Plectosphaerellaceae</taxon>
        <taxon>Verticillium</taxon>
    </lineage>
</organism>
<feature type="transmembrane region" description="Helical" evidence="10">
    <location>
        <begin position="408"/>
        <end position="435"/>
    </location>
</feature>